<dbReference type="Gene3D" id="2.40.170.20">
    <property type="entry name" value="TonB-dependent receptor, beta-barrel domain"/>
    <property type="match status" value="1"/>
</dbReference>
<evidence type="ECO:0000256" key="3">
    <source>
        <dbReference type="ARBA" id="ARBA00022452"/>
    </source>
</evidence>
<evidence type="ECO:0000256" key="8">
    <source>
        <dbReference type="PROSITE-ProRule" id="PRU01360"/>
    </source>
</evidence>
<accession>A0A4R5DQF5</accession>
<dbReference type="RefSeq" id="WP_131958033.1">
    <property type="nucleotide sequence ID" value="NZ_SMFL01000003.1"/>
</dbReference>
<comment type="caution">
    <text evidence="13">The sequence shown here is derived from an EMBL/GenBank/DDBJ whole genome shotgun (WGS) entry which is preliminary data.</text>
</comment>
<keyword evidence="14" id="KW-1185">Reference proteome</keyword>
<name>A0A4R5DQF5_9BACT</name>
<comment type="similarity">
    <text evidence="8 9">Belongs to the TonB-dependent receptor family.</text>
</comment>
<evidence type="ECO:0000256" key="7">
    <source>
        <dbReference type="ARBA" id="ARBA00023237"/>
    </source>
</evidence>
<keyword evidence="4 8" id="KW-0812">Transmembrane</keyword>
<dbReference type="InterPro" id="IPR000531">
    <property type="entry name" value="Beta-barrel_TonB"/>
</dbReference>
<reference evidence="13 14" key="1">
    <citation type="submission" date="2019-03" db="EMBL/GenBank/DDBJ databases">
        <title>Dyadobacter AR-3-6 sp. nov., isolated from arctic soil.</title>
        <authorList>
            <person name="Chaudhary D.K."/>
        </authorList>
    </citation>
    <scope>NUCLEOTIDE SEQUENCE [LARGE SCALE GENOMIC DNA]</scope>
    <source>
        <strain evidence="13 14">AR-3-6</strain>
    </source>
</reference>
<dbReference type="InterPro" id="IPR023996">
    <property type="entry name" value="TonB-dep_OMP_SusC/RagA"/>
</dbReference>
<dbReference type="SUPFAM" id="SSF49464">
    <property type="entry name" value="Carboxypeptidase regulatory domain-like"/>
    <property type="match status" value="1"/>
</dbReference>
<dbReference type="NCBIfam" id="TIGR04057">
    <property type="entry name" value="SusC_RagA_signa"/>
    <property type="match status" value="1"/>
</dbReference>
<dbReference type="Pfam" id="PF00593">
    <property type="entry name" value="TonB_dep_Rec_b-barrel"/>
    <property type="match status" value="1"/>
</dbReference>
<feature type="chain" id="PRO_5020631577" evidence="10">
    <location>
        <begin position="22"/>
        <end position="1030"/>
    </location>
</feature>
<evidence type="ECO:0000256" key="9">
    <source>
        <dbReference type="RuleBase" id="RU003357"/>
    </source>
</evidence>
<dbReference type="Gene3D" id="2.60.40.1120">
    <property type="entry name" value="Carboxypeptidase-like, regulatory domain"/>
    <property type="match status" value="1"/>
</dbReference>
<gene>
    <name evidence="13" type="ORF">E0F88_09690</name>
</gene>
<evidence type="ECO:0000256" key="4">
    <source>
        <dbReference type="ARBA" id="ARBA00022692"/>
    </source>
</evidence>
<dbReference type="InterPro" id="IPR037066">
    <property type="entry name" value="Plug_dom_sf"/>
</dbReference>
<organism evidence="13 14">
    <name type="scientific">Dyadobacter psychrotolerans</name>
    <dbReference type="NCBI Taxonomy" id="2541721"/>
    <lineage>
        <taxon>Bacteria</taxon>
        <taxon>Pseudomonadati</taxon>
        <taxon>Bacteroidota</taxon>
        <taxon>Cytophagia</taxon>
        <taxon>Cytophagales</taxon>
        <taxon>Spirosomataceae</taxon>
        <taxon>Dyadobacter</taxon>
    </lineage>
</organism>
<keyword evidence="3 8" id="KW-1134">Transmembrane beta strand</keyword>
<protein>
    <submittedName>
        <fullName evidence="13">SusC/RagA family TonB-linked outer membrane protein</fullName>
    </submittedName>
</protein>
<keyword evidence="2 8" id="KW-0813">Transport</keyword>
<evidence type="ECO:0000313" key="14">
    <source>
        <dbReference type="Proteomes" id="UP000294850"/>
    </source>
</evidence>
<feature type="domain" description="TonB-dependent receptor plug" evidence="12">
    <location>
        <begin position="115"/>
        <end position="241"/>
    </location>
</feature>
<evidence type="ECO:0000256" key="10">
    <source>
        <dbReference type="SAM" id="SignalP"/>
    </source>
</evidence>
<dbReference type="Gene3D" id="2.170.130.10">
    <property type="entry name" value="TonB-dependent receptor, plug domain"/>
    <property type="match status" value="1"/>
</dbReference>
<evidence type="ECO:0000256" key="5">
    <source>
        <dbReference type="ARBA" id="ARBA00023077"/>
    </source>
</evidence>
<dbReference type="Proteomes" id="UP000294850">
    <property type="component" value="Unassembled WGS sequence"/>
</dbReference>
<evidence type="ECO:0000256" key="1">
    <source>
        <dbReference type="ARBA" id="ARBA00004571"/>
    </source>
</evidence>
<keyword evidence="6 8" id="KW-0472">Membrane</keyword>
<evidence type="ECO:0000259" key="11">
    <source>
        <dbReference type="Pfam" id="PF00593"/>
    </source>
</evidence>
<proteinExistence type="inferred from homology"/>
<keyword evidence="10" id="KW-0732">Signal</keyword>
<dbReference type="NCBIfam" id="TIGR04056">
    <property type="entry name" value="OMP_RagA_SusC"/>
    <property type="match status" value="1"/>
</dbReference>
<dbReference type="InterPro" id="IPR012910">
    <property type="entry name" value="Plug_dom"/>
</dbReference>
<dbReference type="InterPro" id="IPR039426">
    <property type="entry name" value="TonB-dep_rcpt-like"/>
</dbReference>
<dbReference type="Pfam" id="PF13715">
    <property type="entry name" value="CarbopepD_reg_2"/>
    <property type="match status" value="1"/>
</dbReference>
<comment type="subcellular location">
    <subcellularLocation>
        <location evidence="1 8">Cell outer membrane</location>
        <topology evidence="1 8">Multi-pass membrane protein</topology>
    </subcellularLocation>
</comment>
<dbReference type="Pfam" id="PF07715">
    <property type="entry name" value="Plug"/>
    <property type="match status" value="1"/>
</dbReference>
<feature type="signal peptide" evidence="10">
    <location>
        <begin position="1"/>
        <end position="21"/>
    </location>
</feature>
<dbReference type="InterPro" id="IPR023997">
    <property type="entry name" value="TonB-dep_OMP_SusC/RagA_CS"/>
</dbReference>
<keyword evidence="7 8" id="KW-0998">Cell outer membrane</keyword>
<feature type="domain" description="TonB-dependent receptor-like beta-barrel" evidence="11">
    <location>
        <begin position="419"/>
        <end position="860"/>
    </location>
</feature>
<evidence type="ECO:0000259" key="12">
    <source>
        <dbReference type="Pfam" id="PF07715"/>
    </source>
</evidence>
<keyword evidence="5 9" id="KW-0798">TonB box</keyword>
<dbReference type="SUPFAM" id="SSF56935">
    <property type="entry name" value="Porins"/>
    <property type="match status" value="1"/>
</dbReference>
<dbReference type="OrthoDB" id="9768177at2"/>
<dbReference type="GO" id="GO:0009279">
    <property type="term" value="C:cell outer membrane"/>
    <property type="evidence" value="ECO:0007669"/>
    <property type="project" value="UniProtKB-SubCell"/>
</dbReference>
<evidence type="ECO:0000256" key="6">
    <source>
        <dbReference type="ARBA" id="ARBA00023136"/>
    </source>
</evidence>
<dbReference type="PROSITE" id="PS52016">
    <property type="entry name" value="TONB_DEPENDENT_REC_3"/>
    <property type="match status" value="1"/>
</dbReference>
<dbReference type="InterPro" id="IPR008969">
    <property type="entry name" value="CarboxyPept-like_regulatory"/>
</dbReference>
<dbReference type="EMBL" id="SMFL01000003">
    <property type="protein sequence ID" value="TDE16499.1"/>
    <property type="molecule type" value="Genomic_DNA"/>
</dbReference>
<evidence type="ECO:0000256" key="2">
    <source>
        <dbReference type="ARBA" id="ARBA00022448"/>
    </source>
</evidence>
<dbReference type="AlphaFoldDB" id="A0A4R5DQF5"/>
<dbReference type="InterPro" id="IPR036942">
    <property type="entry name" value="Beta-barrel_TonB_sf"/>
</dbReference>
<sequence>MKKILSLFCLSVLLLSMQAYGQDLTVTGQVTGEDGSTLPGVNISVKGTSQGTTSNAEGKFSITTSSGSTLVFSFIGFQTQEIAVGSQSVINVNLKNDVSQLQEVVVTAQGIQREKRSLGYAVSEIKGDVVNKVPEQNFVNSMNGKVAGLQVIAGSGAPGQAARITIRGGAKSISGNNEPLFVIDGVPVSNDNDGNGAANEVSGAATPNRVADINPNDIESVSVLKGSAASVLYGNRGSNGVILITTKSGKGTKGKPVITVNTNVGIDNALRLPEYQTKFAQGSRGNYQEGTSLSWGPEITGQQVTSAAAGGTTTLSVHDPRADFLRTGVTINNNVSVAQTLEKTSFYLSLGQNKQTAIVPNQGYNKANFRANVSTNLTDKLTAGISVGYTKSNGDVPYTGQDGNNPFFSLFHAPVSWDLNGYGYVNPTTGRQINFRGGAFDNPFWTVNKTFFNTKNDHITGNINFGYTATSWLNFTYRLGIDQYTDNRKAFRDIYTGGNPNGYLSNDIRSRQQINSTFVANLSHNFSEDISATLSLGHDYNQRKYDRTNQTATALALPGVAHMNNATAFDPDYEYHTKRNLIGTFGDLRFDFRNYLFLGVTVRNEWSSTLPEANRSFFYPGVNASFVFTDAFDLNKDVLNFGKIRLGWAKTGRDTDPYRLQNTYILATAADGFTDGISFPYLGLPGYMVNSTVNNPTLKPEFTREIEVGVELKFLKNRLGLDFTYFNNKNTDGIISLDVAPSTGASNLIVNSGKTTNQGIELALDLNVIKTKDFNWNIGVVYSRIRTVVNELYQDLDKLYLGGFSGNPAIYAVKGERYGTIIGAGYSREKDAESKPLPNSKIYTDTDGYPILEDGLALGYIEPNWTGGITNTFSYKGLRLSALFDTRQGGYIFSGTSQLMDTYGVTTRTLDRGSEIIFDGIKEDGSANDIAAVKDQDWYGYIGGANAEAHTYKNNWVKLREANLSYTFTIKKGILQAIDLGVYGRNLALWTKVPDIDPESSSFGTNNGQGASRMAYPSTRSLGVNLKLTF</sequence>
<evidence type="ECO:0000313" key="13">
    <source>
        <dbReference type="EMBL" id="TDE16499.1"/>
    </source>
</evidence>